<dbReference type="GO" id="GO:0051604">
    <property type="term" value="P:protein maturation"/>
    <property type="evidence" value="ECO:0007669"/>
    <property type="project" value="UniProtKB-UniRule"/>
</dbReference>
<dbReference type="Pfam" id="PF14500">
    <property type="entry name" value="MMS19_N"/>
    <property type="match status" value="2"/>
</dbReference>
<keyword evidence="1" id="KW-0227">DNA damage</keyword>
<comment type="subcellular location">
    <subcellularLocation>
        <location evidence="1">Nucleus</location>
    </subcellularLocation>
</comment>
<dbReference type="GO" id="GO:0016226">
    <property type="term" value="P:iron-sulfur cluster assembly"/>
    <property type="evidence" value="ECO:0007669"/>
    <property type="project" value="UniProtKB-UniRule"/>
</dbReference>
<dbReference type="GO" id="GO:0097361">
    <property type="term" value="C:cytosolic [4Fe-4S] assembly targeting complex"/>
    <property type="evidence" value="ECO:0007669"/>
    <property type="project" value="UniProtKB-UniRule"/>
</dbReference>
<comment type="function">
    <text evidence="1">Key component of the cytosolic iron-sulfur protein assembly (CIA) complex, a multiprotein complex that mediates the incorporation of iron-sulfur cluster into apoproteins specifically involved in DNA metabolism and genomic integrity. In the CIA complex, MMS19 acts as an adapter between early-acting CIA components and a subset of cellular target iron-sulfur proteins.</text>
</comment>
<dbReference type="GO" id="GO:0005634">
    <property type="term" value="C:nucleus"/>
    <property type="evidence" value="ECO:0007669"/>
    <property type="project" value="UniProtKB-SubCell"/>
</dbReference>
<keyword evidence="1" id="KW-0234">DNA repair</keyword>
<keyword evidence="4" id="KW-1185">Reference proteome</keyword>
<dbReference type="AlphaFoldDB" id="A0A6A3BJJ0"/>
<dbReference type="Proteomes" id="UP000436088">
    <property type="component" value="Unassembled WGS sequence"/>
</dbReference>
<feature type="domain" description="MMS19 N-terminal" evidence="2">
    <location>
        <begin position="46"/>
        <end position="124"/>
    </location>
</feature>
<dbReference type="InterPro" id="IPR029240">
    <property type="entry name" value="MMS19_N"/>
</dbReference>
<dbReference type="PANTHER" id="PTHR12891:SF0">
    <property type="entry name" value="MMS19 NUCLEOTIDE EXCISION REPAIR PROTEIN HOMOLOG"/>
    <property type="match status" value="1"/>
</dbReference>
<dbReference type="EMBL" id="VEPZ02000866">
    <property type="protein sequence ID" value="KAE8715222.1"/>
    <property type="molecule type" value="Genomic_DNA"/>
</dbReference>
<gene>
    <name evidence="3" type="ORF">F3Y22_tig00110186pilonHSYRG00185</name>
</gene>
<sequence>MGDTLMYGICESVDGEKDPRCLMLTFHIIDVLSRLFPDPSDLLAGEDVNIKRDDIARALMRAFSSTTLFEPYAIPLLLEKLSSSLPSAKLDSLRYLTDCAVKYGVDRMAKHAEAIWSSLKEVIFTSSESDLSFTPESLEVLDLPKIEIAAEALKSKQRLHAVGRILSTTAKASQVSCNRVFECFFGQLMDILGLSSRNSSGQPDSGESTLISKRCNHGALYLSIELLSVCRDLIASSETVLAASSHTEEKWKYLLQNFSPSHTMSFCSAFICTSEDTHDADMYFRVKGLLILATFPGGYLLISKTVFEKILVTFVSIVNVDHDKSLLWKLELKALVQIASFVERYHDSEKEPSYMGIVVEKIVSLAVVGDISVPFLLRLEALSDIGTSGRSYMLKVHGSTNSAEIVTHLLKCYSDKVIPWICCGKGFEEVLLQFAINIWNQIESSMVFNASETNKRAGVLDAMIKAMKLAVASYSEEKQSIIVQKSYNILLSSISFSSEELFQLKSSSSNPCSECKSDSFSVHDSPAQGSSNIQTKMIGVHDTSLNNLCNGAGKLTSLQIHAIMGLAWIGKDISNQEKGVSENNYELDLHPVMKSAADAFQILMGDSEQCLNPEFHAVIRPLYKQRFFLNNNAHFAITSYEIGTTLKTHHQSPVVVLSDTKKIIPMLLDGLSALSNDVVDKDVIYGLLLVLSGILMDKNEAKDISQSEYLSKT</sequence>
<feature type="domain" description="MMS19 N-terminal" evidence="2">
    <location>
        <begin position="1"/>
        <end position="37"/>
    </location>
</feature>
<comment type="caution">
    <text evidence="3">The sequence shown here is derived from an EMBL/GenBank/DDBJ whole genome shotgun (WGS) entry which is preliminary data.</text>
</comment>
<dbReference type="InterPro" id="IPR039920">
    <property type="entry name" value="MMS19"/>
</dbReference>
<organism evidence="3 4">
    <name type="scientific">Hibiscus syriacus</name>
    <name type="common">Rose of Sharon</name>
    <dbReference type="NCBI Taxonomy" id="106335"/>
    <lineage>
        <taxon>Eukaryota</taxon>
        <taxon>Viridiplantae</taxon>
        <taxon>Streptophyta</taxon>
        <taxon>Embryophyta</taxon>
        <taxon>Tracheophyta</taxon>
        <taxon>Spermatophyta</taxon>
        <taxon>Magnoliopsida</taxon>
        <taxon>eudicotyledons</taxon>
        <taxon>Gunneridae</taxon>
        <taxon>Pentapetalae</taxon>
        <taxon>rosids</taxon>
        <taxon>malvids</taxon>
        <taxon>Malvales</taxon>
        <taxon>Malvaceae</taxon>
        <taxon>Malvoideae</taxon>
        <taxon>Hibiscus</taxon>
    </lineage>
</organism>
<evidence type="ECO:0000313" key="4">
    <source>
        <dbReference type="Proteomes" id="UP000436088"/>
    </source>
</evidence>
<dbReference type="GO" id="GO:0006281">
    <property type="term" value="P:DNA repair"/>
    <property type="evidence" value="ECO:0007669"/>
    <property type="project" value="UniProtKB-UniRule"/>
</dbReference>
<evidence type="ECO:0000313" key="3">
    <source>
        <dbReference type="EMBL" id="KAE8715222.1"/>
    </source>
</evidence>
<reference evidence="3" key="1">
    <citation type="submission" date="2019-09" db="EMBL/GenBank/DDBJ databases">
        <title>Draft genome information of white flower Hibiscus syriacus.</title>
        <authorList>
            <person name="Kim Y.-M."/>
        </authorList>
    </citation>
    <scope>NUCLEOTIDE SEQUENCE [LARGE SCALE GENOMIC DNA]</scope>
    <source>
        <strain evidence="3">YM2019G1</strain>
    </source>
</reference>
<dbReference type="PANTHER" id="PTHR12891">
    <property type="entry name" value="DNA REPAIR/TRANSCRIPTION PROTEIN MET18/MMS19"/>
    <property type="match status" value="1"/>
</dbReference>
<comment type="similarity">
    <text evidence="1">Belongs to the MET18/MMS19 family.</text>
</comment>
<proteinExistence type="inferred from homology"/>
<evidence type="ECO:0000256" key="1">
    <source>
        <dbReference type="RuleBase" id="RU367072"/>
    </source>
</evidence>
<protein>
    <recommendedName>
        <fullName evidence="1">MMS19 nucleotide excision repair protein</fullName>
    </recommendedName>
</protein>
<evidence type="ECO:0000259" key="2">
    <source>
        <dbReference type="Pfam" id="PF14500"/>
    </source>
</evidence>
<name>A0A6A3BJJ0_HIBSY</name>
<accession>A0A6A3BJJ0</accession>
<keyword evidence="1" id="KW-0539">Nucleus</keyword>